<dbReference type="GO" id="GO:0004674">
    <property type="term" value="F:protein serine/threonine kinase activity"/>
    <property type="evidence" value="ECO:0007669"/>
    <property type="project" value="UniProtKB-KW"/>
</dbReference>
<sequence length="161" mass="17315">MTTDGAPPPISTPIRPQLPAAGQRRRLVLKGMRRQVAAGRDFGRQALLDWYAVTGGDELEDTPADDVLLLVSELLANAVMHAGGAHHLLLHGTADTLRVEVADGDPTMPRPRAYQPGTPGGHGLHIVGRLADRWGVDLLADGKVVWLEVRAEWLTSGQRAT</sequence>
<evidence type="ECO:0000313" key="3">
    <source>
        <dbReference type="EMBL" id="MBB4951131.1"/>
    </source>
</evidence>
<dbReference type="Proteomes" id="UP000573327">
    <property type="component" value="Unassembled WGS sequence"/>
</dbReference>
<dbReference type="InterPro" id="IPR003594">
    <property type="entry name" value="HATPase_dom"/>
</dbReference>
<evidence type="ECO:0000256" key="1">
    <source>
        <dbReference type="ARBA" id="ARBA00022527"/>
    </source>
</evidence>
<gene>
    <name evidence="3" type="ORF">F4556_006666</name>
</gene>
<accession>A0A7W7SKT3</accession>
<evidence type="ECO:0000313" key="4">
    <source>
        <dbReference type="Proteomes" id="UP000573327"/>
    </source>
</evidence>
<reference evidence="3 4" key="1">
    <citation type="submission" date="2020-08" db="EMBL/GenBank/DDBJ databases">
        <title>Sequencing the genomes of 1000 actinobacteria strains.</title>
        <authorList>
            <person name="Klenk H.-P."/>
        </authorList>
    </citation>
    <scope>NUCLEOTIDE SEQUENCE [LARGE SCALE GENOMIC DNA]</scope>
    <source>
        <strain evidence="3 4">DSM 44786</strain>
    </source>
</reference>
<name>A0A7W7SKT3_9ACTN</name>
<keyword evidence="4" id="KW-1185">Reference proteome</keyword>
<keyword evidence="1" id="KW-0723">Serine/threonine-protein kinase</keyword>
<dbReference type="SUPFAM" id="SSF55874">
    <property type="entry name" value="ATPase domain of HSP90 chaperone/DNA topoisomerase II/histidine kinase"/>
    <property type="match status" value="1"/>
</dbReference>
<dbReference type="AlphaFoldDB" id="A0A7W7SKT3"/>
<dbReference type="Gene3D" id="3.30.565.10">
    <property type="entry name" value="Histidine kinase-like ATPase, C-terminal domain"/>
    <property type="match status" value="1"/>
</dbReference>
<feature type="domain" description="Histidine kinase/HSP90-like ATPase" evidence="2">
    <location>
        <begin position="57"/>
        <end position="147"/>
    </location>
</feature>
<organism evidence="3 4">
    <name type="scientific">Kitasatospora gansuensis</name>
    <dbReference type="NCBI Taxonomy" id="258050"/>
    <lineage>
        <taxon>Bacteria</taxon>
        <taxon>Bacillati</taxon>
        <taxon>Actinomycetota</taxon>
        <taxon>Actinomycetes</taxon>
        <taxon>Kitasatosporales</taxon>
        <taxon>Streptomycetaceae</taxon>
        <taxon>Kitasatospora</taxon>
    </lineage>
</organism>
<dbReference type="PANTHER" id="PTHR35526">
    <property type="entry name" value="ANTI-SIGMA-F FACTOR RSBW-RELATED"/>
    <property type="match status" value="1"/>
</dbReference>
<comment type="caution">
    <text evidence="3">The sequence shown here is derived from an EMBL/GenBank/DDBJ whole genome shotgun (WGS) entry which is preliminary data.</text>
</comment>
<dbReference type="RefSeq" id="WP_184922873.1">
    <property type="nucleotide sequence ID" value="NZ_JACHJR010000001.1"/>
</dbReference>
<evidence type="ECO:0000259" key="2">
    <source>
        <dbReference type="Pfam" id="PF13581"/>
    </source>
</evidence>
<dbReference type="InterPro" id="IPR050267">
    <property type="entry name" value="Anti-sigma-factor_SerPK"/>
</dbReference>
<protein>
    <recommendedName>
        <fullName evidence="2">Histidine kinase/HSP90-like ATPase domain-containing protein</fullName>
    </recommendedName>
</protein>
<dbReference type="EMBL" id="JACHJR010000001">
    <property type="protein sequence ID" value="MBB4951131.1"/>
    <property type="molecule type" value="Genomic_DNA"/>
</dbReference>
<dbReference type="PANTHER" id="PTHR35526:SF3">
    <property type="entry name" value="ANTI-SIGMA-F FACTOR RSBW"/>
    <property type="match status" value="1"/>
</dbReference>
<dbReference type="Pfam" id="PF13581">
    <property type="entry name" value="HATPase_c_2"/>
    <property type="match status" value="1"/>
</dbReference>
<dbReference type="InterPro" id="IPR036890">
    <property type="entry name" value="HATPase_C_sf"/>
</dbReference>
<keyword evidence="1" id="KW-0418">Kinase</keyword>
<keyword evidence="1" id="KW-0808">Transferase</keyword>
<dbReference type="CDD" id="cd16936">
    <property type="entry name" value="HATPase_RsbW-like"/>
    <property type="match status" value="1"/>
</dbReference>
<proteinExistence type="predicted"/>